<reference evidence="1 2" key="1">
    <citation type="submission" date="2012-08" db="EMBL/GenBank/DDBJ databases">
        <title>Oryza genome evolution.</title>
        <authorList>
            <person name="Wing R.A."/>
        </authorList>
    </citation>
    <scope>NUCLEOTIDE SEQUENCE</scope>
</reference>
<reference evidence="1" key="3">
    <citation type="submission" date="2015-04" db="UniProtKB">
        <authorList>
            <consortium name="EnsemblPlants"/>
        </authorList>
    </citation>
    <scope>IDENTIFICATION</scope>
</reference>
<dbReference type="EnsemblPlants" id="LPERR08G07590.4">
    <property type="protein sequence ID" value="LPERR08G07590.4"/>
    <property type="gene ID" value="LPERR08G07590"/>
</dbReference>
<dbReference type="SUPFAM" id="SSF53335">
    <property type="entry name" value="S-adenosyl-L-methionine-dependent methyltransferases"/>
    <property type="match status" value="1"/>
</dbReference>
<dbReference type="InterPro" id="IPR029063">
    <property type="entry name" value="SAM-dependent_MTases_sf"/>
</dbReference>
<proteinExistence type="predicted"/>
<name>A0A0D9X651_9ORYZ</name>
<evidence type="ECO:0008006" key="3">
    <source>
        <dbReference type="Google" id="ProtNLM"/>
    </source>
</evidence>
<dbReference type="Gramene" id="LPERR08G07590.4">
    <property type="protein sequence ID" value="LPERR08G07590.4"/>
    <property type="gene ID" value="LPERR08G07590"/>
</dbReference>
<dbReference type="AlphaFoldDB" id="A0A0D9X651"/>
<protein>
    <recommendedName>
        <fullName evidence="3">Methyltransferase type 11 domain-containing protein</fullName>
    </recommendedName>
</protein>
<dbReference type="Gene3D" id="3.40.50.150">
    <property type="entry name" value="Vaccinia Virus protein VP39"/>
    <property type="match status" value="1"/>
</dbReference>
<evidence type="ECO:0000313" key="1">
    <source>
        <dbReference type="EnsemblPlants" id="LPERR08G07590.4"/>
    </source>
</evidence>
<keyword evidence="2" id="KW-1185">Reference proteome</keyword>
<dbReference type="Proteomes" id="UP000032180">
    <property type="component" value="Chromosome 8"/>
</dbReference>
<reference evidence="2" key="2">
    <citation type="submission" date="2013-12" db="EMBL/GenBank/DDBJ databases">
        <authorList>
            <person name="Yu Y."/>
            <person name="Lee S."/>
            <person name="de Baynast K."/>
            <person name="Wissotski M."/>
            <person name="Liu L."/>
            <person name="Talag J."/>
            <person name="Goicoechea J."/>
            <person name="Angelova A."/>
            <person name="Jetty R."/>
            <person name="Kudrna D."/>
            <person name="Golser W."/>
            <person name="Rivera L."/>
            <person name="Zhang J."/>
            <person name="Wing R."/>
        </authorList>
    </citation>
    <scope>NUCLEOTIDE SEQUENCE</scope>
</reference>
<accession>A0A0D9X651</accession>
<sequence length="112" mass="12792">MERTVRILDRQISQFVAMDGLIWADADVFLEVVDDLISTVQQLEATETNCVLFDYAWIEGDALDLSFINCYFDAVTVGYGLRNVVDKPKELREIFRVLKQGLFLDLEVGLVL</sequence>
<dbReference type="HOGENOM" id="CLU_2254008_0_0_1"/>
<organism evidence="1 2">
    <name type="scientific">Leersia perrieri</name>
    <dbReference type="NCBI Taxonomy" id="77586"/>
    <lineage>
        <taxon>Eukaryota</taxon>
        <taxon>Viridiplantae</taxon>
        <taxon>Streptophyta</taxon>
        <taxon>Embryophyta</taxon>
        <taxon>Tracheophyta</taxon>
        <taxon>Spermatophyta</taxon>
        <taxon>Magnoliopsida</taxon>
        <taxon>Liliopsida</taxon>
        <taxon>Poales</taxon>
        <taxon>Poaceae</taxon>
        <taxon>BOP clade</taxon>
        <taxon>Oryzoideae</taxon>
        <taxon>Oryzeae</taxon>
        <taxon>Oryzinae</taxon>
        <taxon>Leersia</taxon>
    </lineage>
</organism>
<dbReference type="Pfam" id="PF01209">
    <property type="entry name" value="Ubie_methyltran"/>
    <property type="match status" value="1"/>
</dbReference>
<evidence type="ECO:0000313" key="2">
    <source>
        <dbReference type="Proteomes" id="UP000032180"/>
    </source>
</evidence>